<dbReference type="InterPro" id="IPR024973">
    <property type="entry name" value="ESPR"/>
</dbReference>
<keyword evidence="1" id="KW-0472">Membrane</keyword>
<name>A0A5M9QUS1_9GAMM</name>
<evidence type="ECO:0000259" key="2">
    <source>
        <dbReference type="Pfam" id="PF13018"/>
    </source>
</evidence>
<feature type="transmembrane region" description="Helical" evidence="1">
    <location>
        <begin position="36"/>
        <end position="54"/>
    </location>
</feature>
<sequence>MEIKMNNVYKLIWSVSQNAWIVCSELGRKKKSACRASILIASLVFLLSPVTYGSTCGTSTVPDNGFACST</sequence>
<dbReference type="Pfam" id="PF13018">
    <property type="entry name" value="ESPR"/>
    <property type="match status" value="1"/>
</dbReference>
<dbReference type="AlphaFoldDB" id="A0A5M9QUS1"/>
<keyword evidence="1" id="KW-0812">Transmembrane</keyword>
<dbReference type="EMBL" id="VXKB01000012">
    <property type="protein sequence ID" value="KAA8712283.1"/>
    <property type="molecule type" value="Genomic_DNA"/>
</dbReference>
<evidence type="ECO:0000313" key="3">
    <source>
        <dbReference type="EMBL" id="KAA8712283.1"/>
    </source>
</evidence>
<evidence type="ECO:0000313" key="4">
    <source>
        <dbReference type="Proteomes" id="UP000322181"/>
    </source>
</evidence>
<reference evidence="3 4" key="1">
    <citation type="submission" date="2019-09" db="EMBL/GenBank/DDBJ databases">
        <title>Draft genome sequence of various Type strains from the CCUG.</title>
        <authorList>
            <person name="Pineiro-Iglesias B."/>
            <person name="Tunovic T."/>
            <person name="Unosson C."/>
            <person name="Inganas E."/>
            <person name="Ohlen M."/>
            <person name="Cardew S."/>
            <person name="Jensie-Markopoulos S."/>
            <person name="Salva-Serra F."/>
            <person name="Jaen-Luchoro D."/>
            <person name="Karlsson R."/>
            <person name="Svensson-Stadler L."/>
            <person name="Chun J."/>
            <person name="Moore E."/>
        </authorList>
    </citation>
    <scope>NUCLEOTIDE SEQUENCE [LARGE SCALE GENOMIC DNA]</scope>
    <source>
        <strain evidence="3 4">CCUG 53682T</strain>
    </source>
</reference>
<feature type="domain" description="ESPR" evidence="2">
    <location>
        <begin position="5"/>
        <end position="43"/>
    </location>
</feature>
<accession>A0A5M9QUS1</accession>
<dbReference type="Proteomes" id="UP000322181">
    <property type="component" value="Unassembled WGS sequence"/>
</dbReference>
<keyword evidence="1" id="KW-1133">Transmembrane helix</keyword>
<proteinExistence type="predicted"/>
<gene>
    <name evidence="3" type="ORF">F4V73_19170</name>
</gene>
<evidence type="ECO:0000256" key="1">
    <source>
        <dbReference type="SAM" id="Phobius"/>
    </source>
</evidence>
<feature type="non-terminal residue" evidence="3">
    <location>
        <position position="70"/>
    </location>
</feature>
<organism evidence="3 4">
    <name type="scientific">Morganella psychrotolerans</name>
    <dbReference type="NCBI Taxonomy" id="368603"/>
    <lineage>
        <taxon>Bacteria</taxon>
        <taxon>Pseudomonadati</taxon>
        <taxon>Pseudomonadota</taxon>
        <taxon>Gammaproteobacteria</taxon>
        <taxon>Enterobacterales</taxon>
        <taxon>Morganellaceae</taxon>
        <taxon>Morganella</taxon>
    </lineage>
</organism>
<comment type="caution">
    <text evidence="3">The sequence shown here is derived from an EMBL/GenBank/DDBJ whole genome shotgun (WGS) entry which is preliminary data.</text>
</comment>
<protein>
    <recommendedName>
        <fullName evidence="2">ESPR domain-containing protein</fullName>
    </recommendedName>
</protein>